<keyword evidence="19" id="KW-1185">Reference proteome</keyword>
<keyword evidence="6" id="KW-0677">Repeat</keyword>
<feature type="compositionally biased region" description="Polar residues" evidence="14">
    <location>
        <begin position="1"/>
        <end position="16"/>
    </location>
</feature>
<dbReference type="Gene3D" id="2.60.210.10">
    <property type="entry name" value="Apoptosis, Tumor Necrosis Factor Receptor Associated Protein 2, Chain A"/>
    <property type="match status" value="1"/>
</dbReference>
<dbReference type="GO" id="GO:0008270">
    <property type="term" value="F:zinc ion binding"/>
    <property type="evidence" value="ECO:0007669"/>
    <property type="project" value="UniProtKB-UniRule"/>
</dbReference>
<keyword evidence="9" id="KW-0832">Ubl conjugation</keyword>
<gene>
    <name evidence="18" type="ORF">GDO54_017805</name>
</gene>
<dbReference type="GO" id="GO:0009898">
    <property type="term" value="C:cytoplasmic side of plasma membrane"/>
    <property type="evidence" value="ECO:0007669"/>
    <property type="project" value="TreeGrafter"/>
</dbReference>
<name>A0AAV3A3D5_PYXAD</name>
<dbReference type="GO" id="GO:0042981">
    <property type="term" value="P:regulation of apoptotic process"/>
    <property type="evidence" value="ECO:0007669"/>
    <property type="project" value="InterPro"/>
</dbReference>
<dbReference type="PROSITE" id="PS50144">
    <property type="entry name" value="MATH"/>
    <property type="match status" value="1"/>
</dbReference>
<feature type="domain" description="TRAF-type" evidence="17">
    <location>
        <begin position="132"/>
        <end position="179"/>
    </location>
</feature>
<dbReference type="PROSITE" id="PS50145">
    <property type="entry name" value="ZF_TRAF"/>
    <property type="match status" value="1"/>
</dbReference>
<dbReference type="Gene3D" id="1.20.5.110">
    <property type="match status" value="1"/>
</dbReference>
<dbReference type="InterPro" id="IPR008974">
    <property type="entry name" value="TRAF-like"/>
</dbReference>
<dbReference type="SUPFAM" id="SSF57850">
    <property type="entry name" value="RING/U-box"/>
    <property type="match status" value="1"/>
</dbReference>
<evidence type="ECO:0000256" key="10">
    <source>
        <dbReference type="ARBA" id="ARBA00023054"/>
    </source>
</evidence>
<evidence type="ECO:0000256" key="14">
    <source>
        <dbReference type="SAM" id="MobiDB-lite"/>
    </source>
</evidence>
<evidence type="ECO:0000256" key="11">
    <source>
        <dbReference type="PIRNR" id="PIRNR015614"/>
    </source>
</evidence>
<evidence type="ECO:0000256" key="4">
    <source>
        <dbReference type="ARBA" id="ARBA00022703"/>
    </source>
</evidence>
<evidence type="ECO:0000256" key="2">
    <source>
        <dbReference type="ARBA" id="ARBA00022490"/>
    </source>
</evidence>
<dbReference type="GO" id="GO:0061630">
    <property type="term" value="F:ubiquitin protein ligase activity"/>
    <property type="evidence" value="ECO:0007669"/>
    <property type="project" value="UniProtKB-EC"/>
</dbReference>
<dbReference type="PANTHER" id="PTHR10131">
    <property type="entry name" value="TNF RECEPTOR ASSOCIATED FACTOR"/>
    <property type="match status" value="1"/>
</dbReference>
<dbReference type="Gene3D" id="3.30.40.10">
    <property type="entry name" value="Zinc/RING finger domain, C3HC4 (zinc finger)"/>
    <property type="match status" value="2"/>
</dbReference>
<evidence type="ECO:0000256" key="7">
    <source>
        <dbReference type="ARBA" id="ARBA00022771"/>
    </source>
</evidence>
<dbReference type="InterPro" id="IPR017907">
    <property type="entry name" value="Znf_RING_CS"/>
</dbReference>
<evidence type="ECO:0000256" key="12">
    <source>
        <dbReference type="PROSITE-ProRule" id="PRU00207"/>
    </source>
</evidence>
<reference evidence="18" key="1">
    <citation type="thesis" date="2020" institute="ProQuest LLC" country="789 East Eisenhower Parkway, Ann Arbor, MI, USA">
        <title>Comparative Genomics and Chromosome Evolution.</title>
        <authorList>
            <person name="Mudd A.B."/>
        </authorList>
    </citation>
    <scope>NUCLEOTIDE SEQUENCE</scope>
    <source>
        <strain evidence="18">1538</strain>
        <tissue evidence="18">Blood</tissue>
    </source>
</reference>
<protein>
    <recommendedName>
        <fullName evidence="11">TNF receptor-associated factor</fullName>
        <ecNumber evidence="11">2.3.2.27</ecNumber>
    </recommendedName>
</protein>
<evidence type="ECO:0000259" key="16">
    <source>
        <dbReference type="PROSITE" id="PS50144"/>
    </source>
</evidence>
<feature type="zinc finger region" description="TRAF-type" evidence="12">
    <location>
        <begin position="132"/>
        <end position="179"/>
    </location>
</feature>
<comment type="similarity">
    <text evidence="11">Belongs to the TNF receptor-associated factor family.</text>
</comment>
<dbReference type="GO" id="GO:0006915">
    <property type="term" value="P:apoptotic process"/>
    <property type="evidence" value="ECO:0007669"/>
    <property type="project" value="UniProtKB-KW"/>
</dbReference>
<comment type="catalytic activity">
    <reaction evidence="11">
        <text>S-ubiquitinyl-[E2 ubiquitin-conjugating enzyme]-L-cysteine + [acceptor protein]-L-lysine = [E2 ubiquitin-conjugating enzyme]-L-cysteine + N(6)-ubiquitinyl-[acceptor protein]-L-lysine.</text>
        <dbReference type="EC" id="2.3.2.27"/>
    </reaction>
</comment>
<comment type="caution">
    <text evidence="18">The sequence shown here is derived from an EMBL/GenBank/DDBJ whole genome shotgun (WGS) entry which is preliminary data.</text>
</comment>
<accession>A0AAV3A3D5</accession>
<dbReference type="InterPro" id="IPR001841">
    <property type="entry name" value="Znf_RING"/>
</dbReference>
<dbReference type="GO" id="GO:0005737">
    <property type="term" value="C:cytoplasm"/>
    <property type="evidence" value="ECO:0007669"/>
    <property type="project" value="UniProtKB-SubCell"/>
</dbReference>
<dbReference type="InterPro" id="IPR012227">
    <property type="entry name" value="TNF_rcpt-assoc_TRAF_met"/>
</dbReference>
<dbReference type="AlphaFoldDB" id="A0AAV3A3D5"/>
<dbReference type="Pfam" id="PF16673">
    <property type="entry name" value="TRAF_BIRC3_bd"/>
    <property type="match status" value="1"/>
</dbReference>
<dbReference type="Proteomes" id="UP001181693">
    <property type="component" value="Unassembled WGS sequence"/>
</dbReference>
<dbReference type="EC" id="2.3.2.27" evidence="11"/>
<evidence type="ECO:0000259" key="17">
    <source>
        <dbReference type="PROSITE" id="PS50145"/>
    </source>
</evidence>
<keyword evidence="8 11" id="KW-0862">Zinc</keyword>
<dbReference type="EMBL" id="DYDO01000007">
    <property type="protein sequence ID" value="DBA21103.1"/>
    <property type="molecule type" value="Genomic_DNA"/>
</dbReference>
<sequence length="555" mass="62411">MDRYRQTLQSGPSSSPDENEFVSGYPTSICDHEPGNKYLCCNCNNVLKKAQQTLCGHRYCAPCLAWIIRNQKSPICPRCKQEDPDTLTEDSYLSEDRAFIDAAINKEISELRVHCLTATCDWSGALRDYEDHQSLCDFAQILCHTGCGQTVQRRHLADHLEAECTNNTTVCPKCSERVPTTDFLKHKCEKFSLEDQMQKKNEMVLKGKNQNSTNANSKEKCRFSLLGCTYKGSKEKMKEHEKSSVVAHLSLVAPVLLQIKESLSPAKPAKNGFHYPIQDSTARAVEKVLSNLQNGEIKAVNDNIAAECGCLNKSGPTGADLHNRLAMLEARTQVFENIIAVLNREMDDTTAKLSAALTEKNEEQKRVKACEHKITDLRCTLAAKEMALNELHMRLSTLEQTSYDGVFLWKISNFTQKCHDAVTGRAISLYSPAFYTARYGYKVCLRIYLNGDGAGKGSHVSLFFAIMKGEYDALLPWPFKQKVTFMLLDQSNREHVFDAFRPDFSSASFQRPVNDMNIASGCPLFCLLSKLQTLKNSYVKEDTLFIRCIIDTNSS</sequence>
<dbReference type="GO" id="GO:0043122">
    <property type="term" value="P:regulation of canonical NF-kappaB signal transduction"/>
    <property type="evidence" value="ECO:0007669"/>
    <property type="project" value="TreeGrafter"/>
</dbReference>
<feature type="coiled-coil region" evidence="13">
    <location>
        <begin position="339"/>
        <end position="401"/>
    </location>
</feature>
<dbReference type="PANTHER" id="PTHR10131:SF96">
    <property type="entry name" value="TNF RECEPTOR-ASSOCIATED FACTOR 1"/>
    <property type="match status" value="1"/>
</dbReference>
<dbReference type="SMART" id="SM00061">
    <property type="entry name" value="MATH"/>
    <property type="match status" value="1"/>
</dbReference>
<dbReference type="InterPro" id="IPR032070">
    <property type="entry name" value="TRAF_BIRC3-bd"/>
</dbReference>
<keyword evidence="7 12" id="KW-0863">Zinc-finger</keyword>
<feature type="domain" description="RING-type" evidence="15">
    <location>
        <begin position="40"/>
        <end position="80"/>
    </location>
</feature>
<dbReference type="GO" id="GO:0007165">
    <property type="term" value="P:signal transduction"/>
    <property type="evidence" value="ECO:0007669"/>
    <property type="project" value="InterPro"/>
</dbReference>
<dbReference type="GO" id="GO:0005164">
    <property type="term" value="F:tumor necrosis factor receptor binding"/>
    <property type="evidence" value="ECO:0007669"/>
    <property type="project" value="UniProtKB-UniRule"/>
</dbReference>
<dbReference type="SUPFAM" id="SSF49599">
    <property type="entry name" value="TRAF domain-like"/>
    <property type="match status" value="2"/>
</dbReference>
<evidence type="ECO:0000256" key="6">
    <source>
        <dbReference type="ARBA" id="ARBA00022737"/>
    </source>
</evidence>
<dbReference type="InterPro" id="IPR013083">
    <property type="entry name" value="Znf_RING/FYVE/PHD"/>
</dbReference>
<feature type="region of interest" description="Disordered" evidence="14">
    <location>
        <begin position="1"/>
        <end position="20"/>
    </location>
</feature>
<dbReference type="Pfam" id="PF02176">
    <property type="entry name" value="zf-TRAF"/>
    <property type="match status" value="1"/>
</dbReference>
<keyword evidence="4" id="KW-0053">Apoptosis</keyword>
<dbReference type="CDD" id="cd23125">
    <property type="entry name" value="RING-HC_TRAF1-like"/>
    <property type="match status" value="1"/>
</dbReference>
<evidence type="ECO:0000313" key="18">
    <source>
        <dbReference type="EMBL" id="DBA21103.1"/>
    </source>
</evidence>
<evidence type="ECO:0000256" key="3">
    <source>
        <dbReference type="ARBA" id="ARBA00022499"/>
    </source>
</evidence>
<dbReference type="PROSITE" id="PS50089">
    <property type="entry name" value="ZF_RING_2"/>
    <property type="match status" value="1"/>
</dbReference>
<feature type="domain" description="MATH" evidence="16">
    <location>
        <begin position="404"/>
        <end position="550"/>
    </location>
</feature>
<dbReference type="InterPro" id="IPR001293">
    <property type="entry name" value="Znf_TRAF"/>
</dbReference>
<evidence type="ECO:0000313" key="19">
    <source>
        <dbReference type="Proteomes" id="UP001181693"/>
    </source>
</evidence>
<dbReference type="FunFam" id="2.60.210.10:FF:000001">
    <property type="entry name" value="TNF receptor-associated factor"/>
    <property type="match status" value="1"/>
</dbReference>
<dbReference type="InterPro" id="IPR049342">
    <property type="entry name" value="TRAF1-6_MATH_dom"/>
</dbReference>
<dbReference type="PROSITE" id="PS00518">
    <property type="entry name" value="ZF_RING_1"/>
    <property type="match status" value="1"/>
</dbReference>
<dbReference type="InterPro" id="IPR002083">
    <property type="entry name" value="MATH/TRAF_dom"/>
</dbReference>
<evidence type="ECO:0000256" key="9">
    <source>
        <dbReference type="ARBA" id="ARBA00022843"/>
    </source>
</evidence>
<keyword evidence="2 11" id="KW-0963">Cytoplasm</keyword>
<keyword evidence="10 13" id="KW-0175">Coiled coil</keyword>
<keyword evidence="5 11" id="KW-0479">Metal-binding</keyword>
<organism evidence="18 19">
    <name type="scientific">Pyxicephalus adspersus</name>
    <name type="common">African bullfrog</name>
    <dbReference type="NCBI Taxonomy" id="30357"/>
    <lineage>
        <taxon>Eukaryota</taxon>
        <taxon>Metazoa</taxon>
        <taxon>Chordata</taxon>
        <taxon>Craniata</taxon>
        <taxon>Vertebrata</taxon>
        <taxon>Euteleostomi</taxon>
        <taxon>Amphibia</taxon>
        <taxon>Batrachia</taxon>
        <taxon>Anura</taxon>
        <taxon>Neobatrachia</taxon>
        <taxon>Ranoidea</taxon>
        <taxon>Pyxicephalidae</taxon>
        <taxon>Pyxicephalinae</taxon>
        <taxon>Pyxicephalus</taxon>
    </lineage>
</organism>
<evidence type="ECO:0000256" key="5">
    <source>
        <dbReference type="ARBA" id="ARBA00022723"/>
    </source>
</evidence>
<evidence type="ECO:0000256" key="1">
    <source>
        <dbReference type="ARBA" id="ARBA00004496"/>
    </source>
</evidence>
<proteinExistence type="inferred from homology"/>
<evidence type="ECO:0000256" key="13">
    <source>
        <dbReference type="SAM" id="Coils"/>
    </source>
</evidence>
<evidence type="ECO:0000259" key="15">
    <source>
        <dbReference type="PROSITE" id="PS50089"/>
    </source>
</evidence>
<dbReference type="Pfam" id="PF21355">
    <property type="entry name" value="TRAF-mep_MATH"/>
    <property type="match status" value="1"/>
</dbReference>
<evidence type="ECO:0000256" key="8">
    <source>
        <dbReference type="ARBA" id="ARBA00022833"/>
    </source>
</evidence>
<keyword evidence="3" id="KW-1017">Isopeptide bond</keyword>
<comment type="subcellular location">
    <subcellularLocation>
        <location evidence="1 11">Cytoplasm</location>
    </subcellularLocation>
</comment>
<dbReference type="PIRSF" id="PIRSF015614">
    <property type="entry name" value="TRAF"/>
    <property type="match status" value="1"/>
</dbReference>